<name>A0A9D2SS64_9FIRM</name>
<dbReference type="Proteomes" id="UP000823891">
    <property type="component" value="Unassembled WGS sequence"/>
</dbReference>
<proteinExistence type="predicted"/>
<dbReference type="Gene3D" id="3.40.630.30">
    <property type="match status" value="1"/>
</dbReference>
<evidence type="ECO:0000313" key="1">
    <source>
        <dbReference type="EMBL" id="HJC25217.1"/>
    </source>
</evidence>
<dbReference type="SUPFAM" id="SSF55729">
    <property type="entry name" value="Acyl-CoA N-acyltransferases (Nat)"/>
    <property type="match status" value="1"/>
</dbReference>
<reference evidence="1" key="1">
    <citation type="journal article" date="2021" name="PeerJ">
        <title>Extensive microbial diversity within the chicken gut microbiome revealed by metagenomics and culture.</title>
        <authorList>
            <person name="Gilroy R."/>
            <person name="Ravi A."/>
            <person name="Getino M."/>
            <person name="Pursley I."/>
            <person name="Horton D.L."/>
            <person name="Alikhan N.F."/>
            <person name="Baker D."/>
            <person name="Gharbi K."/>
            <person name="Hall N."/>
            <person name="Watson M."/>
            <person name="Adriaenssens E.M."/>
            <person name="Foster-Nyarko E."/>
            <person name="Jarju S."/>
            <person name="Secka A."/>
            <person name="Antonio M."/>
            <person name="Oren A."/>
            <person name="Chaudhuri R.R."/>
            <person name="La Ragione R."/>
            <person name="Hildebrand F."/>
            <person name="Pallen M.J."/>
        </authorList>
    </citation>
    <scope>NUCLEOTIDE SEQUENCE</scope>
    <source>
        <strain evidence="1">USAMLcec2-132</strain>
    </source>
</reference>
<sequence>MIRRAGYEDLPALLRLYAAAREFMKAQGNPTQWGGSSPAKELLEEDIRTGRLYVCERQGRLCGAFAFPVGEDPTYERIEEGAWFDHTPYGTIHRLAGDGGESGIFSECLSWCRERIRHIRIDTHENNVIMRHLIEKNGFVRCGIIHVADGSPRIAYEWIADEQKGLR</sequence>
<comment type="caution">
    <text evidence="1">The sequence shown here is derived from an EMBL/GenBank/DDBJ whole genome shotgun (WGS) entry which is preliminary data.</text>
</comment>
<organism evidence="1 2">
    <name type="scientific">Candidatus Eisenbergiella merdavium</name>
    <dbReference type="NCBI Taxonomy" id="2838551"/>
    <lineage>
        <taxon>Bacteria</taxon>
        <taxon>Bacillati</taxon>
        <taxon>Bacillota</taxon>
        <taxon>Clostridia</taxon>
        <taxon>Lachnospirales</taxon>
        <taxon>Lachnospiraceae</taxon>
        <taxon>Eisenbergiella</taxon>
    </lineage>
</organism>
<evidence type="ECO:0000313" key="2">
    <source>
        <dbReference type="Proteomes" id="UP000823891"/>
    </source>
</evidence>
<protein>
    <submittedName>
        <fullName evidence="1">N-acetyltransferase</fullName>
    </submittedName>
</protein>
<dbReference type="EMBL" id="DWWS01000058">
    <property type="protein sequence ID" value="HJC25217.1"/>
    <property type="molecule type" value="Genomic_DNA"/>
</dbReference>
<dbReference type="InterPro" id="IPR016181">
    <property type="entry name" value="Acyl_CoA_acyltransferase"/>
</dbReference>
<gene>
    <name evidence="1" type="ORF">H9761_16200</name>
</gene>
<accession>A0A9D2SS64</accession>
<reference evidence="1" key="2">
    <citation type="submission" date="2021-04" db="EMBL/GenBank/DDBJ databases">
        <authorList>
            <person name="Gilroy R."/>
        </authorList>
    </citation>
    <scope>NUCLEOTIDE SEQUENCE</scope>
    <source>
        <strain evidence="1">USAMLcec2-132</strain>
    </source>
</reference>
<dbReference type="AlphaFoldDB" id="A0A9D2SS64"/>